<organism evidence="1 2">
    <name type="scientific">Yasminevirus sp. GU-2018</name>
    <dbReference type="NCBI Taxonomy" id="2420051"/>
    <lineage>
        <taxon>Viruses</taxon>
        <taxon>Varidnaviria</taxon>
        <taxon>Bamfordvirae</taxon>
        <taxon>Nucleocytoviricota</taxon>
        <taxon>Megaviricetes</taxon>
        <taxon>Imitervirales</taxon>
        <taxon>Mimiviridae</taxon>
        <taxon>Klosneuvirinae</taxon>
        <taxon>Yasminevirus</taxon>
        <taxon>Yasminevirus saudimassiliense</taxon>
    </lineage>
</organism>
<comment type="caution">
    <text evidence="1">The sequence shown here is derived from an EMBL/GenBank/DDBJ whole genome shotgun (WGS) entry which is preliminary data.</text>
</comment>
<evidence type="ECO:0000313" key="2">
    <source>
        <dbReference type="Proteomes" id="UP000594342"/>
    </source>
</evidence>
<sequence length="197" mass="20414">MASFKIYYDTLMGYFGKCSGGEQPLTIGPDGNVVLGLQLDTTTARTTPFKKGSRVPTVFATTEKGSGDVQFVEGTDVGAVVDVTITENGNSTAYPSNVTVNFSEKSGALIVAVELYILYKGAVYLYKVTGLSVNANGFINSAGSASVPIDLGVGSLFAGVGDATSPTPKPGNKLITGDQQISTPLGTITMNVKINPK</sequence>
<protein>
    <submittedName>
        <fullName evidence="1">Uncharacterized protein</fullName>
    </submittedName>
</protein>
<proteinExistence type="predicted"/>
<gene>
    <name evidence="1" type="ORF">YASMINEVIRUS_1141</name>
</gene>
<evidence type="ECO:0000313" key="1">
    <source>
        <dbReference type="EMBL" id="VBB18639.1"/>
    </source>
</evidence>
<accession>A0A5K0U903</accession>
<dbReference type="Proteomes" id="UP000594342">
    <property type="component" value="Unassembled WGS sequence"/>
</dbReference>
<reference evidence="1 2" key="1">
    <citation type="submission" date="2018-10" db="EMBL/GenBank/DDBJ databases">
        <authorList>
            <consortium name="IHU Genomes"/>
        </authorList>
    </citation>
    <scope>NUCLEOTIDE SEQUENCE [LARGE SCALE GENOMIC DNA]</scope>
    <source>
        <strain evidence="1 2">A1</strain>
    </source>
</reference>
<dbReference type="EMBL" id="UPSH01000001">
    <property type="protein sequence ID" value="VBB18639.1"/>
    <property type="molecule type" value="Genomic_DNA"/>
</dbReference>
<keyword evidence="2" id="KW-1185">Reference proteome</keyword>
<name>A0A5K0U903_9VIRU</name>